<protein>
    <submittedName>
        <fullName evidence="1">DUF1684 domain-containing protein</fullName>
    </submittedName>
</protein>
<dbReference type="InterPro" id="IPR012467">
    <property type="entry name" value="DUF1684"/>
</dbReference>
<evidence type="ECO:0000313" key="1">
    <source>
        <dbReference type="EMBL" id="MFC3878318.1"/>
    </source>
</evidence>
<dbReference type="EMBL" id="JBHSAT010000023">
    <property type="protein sequence ID" value="MFC3878318.1"/>
    <property type="molecule type" value="Genomic_DNA"/>
</dbReference>
<keyword evidence="2" id="KW-1185">Reference proteome</keyword>
<dbReference type="Pfam" id="PF07920">
    <property type="entry name" value="DUF1684"/>
    <property type="match status" value="1"/>
</dbReference>
<evidence type="ECO:0000313" key="2">
    <source>
        <dbReference type="Proteomes" id="UP001595812"/>
    </source>
</evidence>
<dbReference type="PANTHER" id="PTHR41913">
    <property type="entry name" value="DUF1684 DOMAIN-CONTAINING PROTEIN"/>
    <property type="match status" value="1"/>
</dbReference>
<organism evidence="1 2">
    <name type="scientific">Winogradskyella maritima</name>
    <dbReference type="NCBI Taxonomy" id="1517766"/>
    <lineage>
        <taxon>Bacteria</taxon>
        <taxon>Pseudomonadati</taxon>
        <taxon>Bacteroidota</taxon>
        <taxon>Flavobacteriia</taxon>
        <taxon>Flavobacteriales</taxon>
        <taxon>Flavobacteriaceae</taxon>
        <taxon>Winogradskyella</taxon>
    </lineage>
</organism>
<dbReference type="Proteomes" id="UP001595812">
    <property type="component" value="Unassembled WGS sequence"/>
</dbReference>
<comment type="caution">
    <text evidence="1">The sequence shown here is derived from an EMBL/GenBank/DDBJ whole genome shotgun (WGS) entry which is preliminary data.</text>
</comment>
<accession>A0ABV8AK29</accession>
<proteinExistence type="predicted"/>
<name>A0ABV8AK29_9FLAO</name>
<dbReference type="RefSeq" id="WP_386102448.1">
    <property type="nucleotide sequence ID" value="NZ_JBHSAT010000023.1"/>
</dbReference>
<gene>
    <name evidence="1" type="ORF">ACFOSX_13845</name>
</gene>
<sequence length="200" mass="23482">MKRFLILLVLVTQWSCGQKKMELKGDTEWQNEKNAQFKDASTSPLTKKDLRTFEGLDFFEFDSTYVVNAFLERTPNTEWFKMKTTTDRLSEERVYGILQFEIGDQSFSLNVYQGKENMQTEGYEDYLFLPYLDNTNGVTSYGGGRYIDLRIPKGNEIIVDFNKSYNPLCVYNKRYSCPIVPRINYMDIEVKAGMKDYKKE</sequence>
<reference evidence="2" key="1">
    <citation type="journal article" date="2019" name="Int. J. Syst. Evol. Microbiol.">
        <title>The Global Catalogue of Microorganisms (GCM) 10K type strain sequencing project: providing services to taxonomists for standard genome sequencing and annotation.</title>
        <authorList>
            <consortium name="The Broad Institute Genomics Platform"/>
            <consortium name="The Broad Institute Genome Sequencing Center for Infectious Disease"/>
            <person name="Wu L."/>
            <person name="Ma J."/>
        </authorList>
    </citation>
    <scope>NUCLEOTIDE SEQUENCE [LARGE SCALE GENOMIC DNA]</scope>
    <source>
        <strain evidence="2">CECT 8979</strain>
    </source>
</reference>
<dbReference type="PANTHER" id="PTHR41913:SF1">
    <property type="entry name" value="DUF1684 DOMAIN-CONTAINING PROTEIN"/>
    <property type="match status" value="1"/>
</dbReference>